<feature type="domain" description="HEPN" evidence="3">
    <location>
        <begin position="13"/>
        <end position="128"/>
    </location>
</feature>
<dbReference type="RefSeq" id="WP_106004878.1">
    <property type="nucleotide sequence ID" value="NZ_CP136419.1"/>
</dbReference>
<accession>A0A2T0AUS4</accession>
<reference evidence="4 5" key="1">
    <citation type="submission" date="2018-03" db="EMBL/GenBank/DDBJ databases">
        <title>Genome sequence of Moorella humiferrea DSM 23265.</title>
        <authorList>
            <person name="Poehlein A."/>
            <person name="Daniel R."/>
        </authorList>
    </citation>
    <scope>NUCLEOTIDE SEQUENCE [LARGE SCALE GENOMIC DNA]</scope>
    <source>
        <strain evidence="4 5">DSM 23265</strain>
    </source>
</reference>
<evidence type="ECO:0000313" key="5">
    <source>
        <dbReference type="Proteomes" id="UP000238415"/>
    </source>
</evidence>
<dbReference type="Proteomes" id="UP000238415">
    <property type="component" value="Unassembled WGS sequence"/>
</dbReference>
<dbReference type="AlphaFoldDB" id="A0A2T0AUS4"/>
<protein>
    <submittedName>
        <fullName evidence="4">HEPN domain protein</fullName>
    </submittedName>
</protein>
<dbReference type="InterPro" id="IPR007842">
    <property type="entry name" value="HEPN_dom"/>
</dbReference>
<proteinExistence type="inferred from homology"/>
<dbReference type="InterPro" id="IPR052226">
    <property type="entry name" value="UPF0332_toxin"/>
</dbReference>
<name>A0A2T0AUS4_9FIRM</name>
<dbReference type="EMBL" id="PVXM01000011">
    <property type="protein sequence ID" value="PRR74271.1"/>
    <property type="molecule type" value="Genomic_DNA"/>
</dbReference>
<feature type="region of interest" description="Disordered" evidence="2">
    <location>
        <begin position="133"/>
        <end position="152"/>
    </location>
</feature>
<evidence type="ECO:0000259" key="3">
    <source>
        <dbReference type="Pfam" id="PF05168"/>
    </source>
</evidence>
<evidence type="ECO:0000256" key="1">
    <source>
        <dbReference type="ARBA" id="ARBA00038248"/>
    </source>
</evidence>
<evidence type="ECO:0000313" key="4">
    <source>
        <dbReference type="EMBL" id="PRR74271.1"/>
    </source>
</evidence>
<gene>
    <name evidence="4" type="ORF">MOHU_08700</name>
</gene>
<dbReference type="Gene3D" id="1.20.120.330">
    <property type="entry name" value="Nucleotidyltransferases domain 2"/>
    <property type="match status" value="1"/>
</dbReference>
<dbReference type="Pfam" id="PF05168">
    <property type="entry name" value="HEPN"/>
    <property type="match status" value="1"/>
</dbReference>
<dbReference type="OrthoDB" id="1684393at2"/>
<comment type="similarity">
    <text evidence="1">Belongs to the UPF0332 family.</text>
</comment>
<comment type="caution">
    <text evidence="4">The sequence shown here is derived from an EMBL/GenBank/DDBJ whole genome shotgun (WGS) entry which is preliminary data.</text>
</comment>
<organism evidence="4 5">
    <name type="scientific">Neomoorella humiferrea</name>
    <dbReference type="NCBI Taxonomy" id="676965"/>
    <lineage>
        <taxon>Bacteria</taxon>
        <taxon>Bacillati</taxon>
        <taxon>Bacillota</taxon>
        <taxon>Clostridia</taxon>
        <taxon>Neomoorellales</taxon>
        <taxon>Neomoorellaceae</taxon>
        <taxon>Neomoorella</taxon>
    </lineage>
</organism>
<sequence>MKEDNRKRTLINYRLNEACEVLADAQKLLATQGSPRSIVNRTYYAMFYATLALLVTIDQGSSKHSGVIALFDRYFVKTGIFQKEFSKALHRAFEIRQQGDYGEITPVTVEDALELLREAEKFIQAVQDYLTYPPGRQSGVPESPGRPPRRHR</sequence>
<dbReference type="PANTHER" id="PTHR36565">
    <property type="entry name" value="UPF0332 PROTEIN TM_1000"/>
    <property type="match status" value="1"/>
</dbReference>
<evidence type="ECO:0000256" key="2">
    <source>
        <dbReference type="SAM" id="MobiDB-lite"/>
    </source>
</evidence>
<keyword evidence="5" id="KW-1185">Reference proteome</keyword>
<dbReference type="PANTHER" id="PTHR36565:SF1">
    <property type="entry name" value="UPF0332 PROTEIN TM_1000"/>
    <property type="match status" value="1"/>
</dbReference>